<keyword evidence="2" id="KW-0238">DNA-binding</keyword>
<dbReference type="Pfam" id="PF00249">
    <property type="entry name" value="Myb_DNA-binding"/>
    <property type="match status" value="1"/>
</dbReference>
<evidence type="ECO:0000313" key="6">
    <source>
        <dbReference type="EMBL" id="KAJ2777554.1"/>
    </source>
</evidence>
<keyword evidence="7" id="KW-1185">Reference proteome</keyword>
<dbReference type="Proteomes" id="UP001140217">
    <property type="component" value="Unassembled WGS sequence"/>
</dbReference>
<evidence type="ECO:0000313" key="7">
    <source>
        <dbReference type="Proteomes" id="UP001140217"/>
    </source>
</evidence>
<protein>
    <submittedName>
        <fullName evidence="6">RNA polymerase I enhancer binding protein</fullName>
    </submittedName>
</protein>
<feature type="domain" description="Myb-like" evidence="4">
    <location>
        <begin position="208"/>
        <end position="257"/>
    </location>
</feature>
<dbReference type="SUPFAM" id="SSF46689">
    <property type="entry name" value="Homeodomain-like"/>
    <property type="match status" value="1"/>
</dbReference>
<sequence length="277" mass="29610">MEERDAAALAELLRAYPGLLDGHVEAVARALAQATLAVSKMAALGGDELSAVERVRLGRSLSAAAVPAAETTAAVAERTVAAEATAEAAAEAAAAAAAAGGARRAGRGGGGGRRWHTQEHLRRLQREGVVFRKGKFTAEENAAIDGAVAAFVEEHGVSGPEMYARLFQRGERNAEARRARRAFWPAVAEALPERQVQAIYHHVRRKFHPHNYQGAWTAGEDAELRRLVAAHGPAWEAISGQLGRMGTNCRDRWRYIRGQHQQGAAMDLARPAADAPP</sequence>
<dbReference type="InterPro" id="IPR001005">
    <property type="entry name" value="SANT/Myb"/>
</dbReference>
<comment type="caution">
    <text evidence="6">The sequence shown here is derived from an EMBL/GenBank/DDBJ whole genome shotgun (WGS) entry which is preliminary data.</text>
</comment>
<evidence type="ECO:0000256" key="2">
    <source>
        <dbReference type="ARBA" id="ARBA00023125"/>
    </source>
</evidence>
<proteinExistence type="predicted"/>
<dbReference type="CDD" id="cd00167">
    <property type="entry name" value="SANT"/>
    <property type="match status" value="1"/>
</dbReference>
<dbReference type="InterPro" id="IPR017930">
    <property type="entry name" value="Myb_dom"/>
</dbReference>
<dbReference type="AlphaFoldDB" id="A0A9W8H322"/>
<dbReference type="GO" id="GO:0005634">
    <property type="term" value="C:nucleus"/>
    <property type="evidence" value="ECO:0007669"/>
    <property type="project" value="UniProtKB-SubCell"/>
</dbReference>
<evidence type="ECO:0000259" key="4">
    <source>
        <dbReference type="PROSITE" id="PS50090"/>
    </source>
</evidence>
<dbReference type="EMBL" id="JANBUL010000283">
    <property type="protein sequence ID" value="KAJ2777554.1"/>
    <property type="molecule type" value="Genomic_DNA"/>
</dbReference>
<dbReference type="SMART" id="SM00717">
    <property type="entry name" value="SANT"/>
    <property type="match status" value="2"/>
</dbReference>
<dbReference type="Gene3D" id="1.10.10.60">
    <property type="entry name" value="Homeodomain-like"/>
    <property type="match status" value="1"/>
</dbReference>
<dbReference type="GO" id="GO:0000976">
    <property type="term" value="F:transcription cis-regulatory region binding"/>
    <property type="evidence" value="ECO:0007669"/>
    <property type="project" value="TreeGrafter"/>
</dbReference>
<accession>A0A9W8H322</accession>
<name>A0A9W8H322_9FUNG</name>
<gene>
    <name evidence="6" type="primary">REB1</name>
    <name evidence="6" type="ORF">H4R18_005103</name>
</gene>
<dbReference type="PANTHER" id="PTHR46380">
    <property type="entry name" value="CYCLIN-D-BINDING MYB-LIKE TRANSCRIPTION FACTOR 1"/>
    <property type="match status" value="1"/>
</dbReference>
<dbReference type="InterPro" id="IPR051651">
    <property type="entry name" value="DMTF1_DNA-bind_reg"/>
</dbReference>
<evidence type="ECO:0000259" key="5">
    <source>
        <dbReference type="PROSITE" id="PS51294"/>
    </source>
</evidence>
<reference evidence="6" key="1">
    <citation type="submission" date="2022-07" db="EMBL/GenBank/DDBJ databases">
        <title>Phylogenomic reconstructions and comparative analyses of Kickxellomycotina fungi.</title>
        <authorList>
            <person name="Reynolds N.K."/>
            <person name="Stajich J.E."/>
            <person name="Barry K."/>
            <person name="Grigoriev I.V."/>
            <person name="Crous P."/>
            <person name="Smith M.E."/>
        </authorList>
    </citation>
    <scope>NUCLEOTIDE SEQUENCE</scope>
    <source>
        <strain evidence="6">NBRC 105414</strain>
    </source>
</reference>
<feature type="domain" description="HTH myb-type" evidence="5">
    <location>
        <begin position="214"/>
        <end position="261"/>
    </location>
</feature>
<organism evidence="6 7">
    <name type="scientific">Coemansia javaensis</name>
    <dbReference type="NCBI Taxonomy" id="2761396"/>
    <lineage>
        <taxon>Eukaryota</taxon>
        <taxon>Fungi</taxon>
        <taxon>Fungi incertae sedis</taxon>
        <taxon>Zoopagomycota</taxon>
        <taxon>Kickxellomycotina</taxon>
        <taxon>Kickxellomycetes</taxon>
        <taxon>Kickxellales</taxon>
        <taxon>Kickxellaceae</taxon>
        <taxon>Coemansia</taxon>
    </lineage>
</organism>
<dbReference type="PROSITE" id="PS51294">
    <property type="entry name" value="HTH_MYB"/>
    <property type="match status" value="1"/>
</dbReference>
<dbReference type="PROSITE" id="PS50090">
    <property type="entry name" value="MYB_LIKE"/>
    <property type="match status" value="1"/>
</dbReference>
<keyword evidence="3" id="KW-0539">Nucleus</keyword>
<dbReference type="PANTHER" id="PTHR46380:SF2">
    <property type="entry name" value="CYCLIN-D-BINDING MYB-LIKE TRANSCRIPTION FACTOR 1"/>
    <property type="match status" value="1"/>
</dbReference>
<dbReference type="GO" id="GO:0003700">
    <property type="term" value="F:DNA-binding transcription factor activity"/>
    <property type="evidence" value="ECO:0007669"/>
    <property type="project" value="TreeGrafter"/>
</dbReference>
<dbReference type="OrthoDB" id="39591at2759"/>
<comment type="subcellular location">
    <subcellularLocation>
        <location evidence="1">Nucleus</location>
    </subcellularLocation>
</comment>
<dbReference type="InterPro" id="IPR009057">
    <property type="entry name" value="Homeodomain-like_sf"/>
</dbReference>
<evidence type="ECO:0000256" key="3">
    <source>
        <dbReference type="ARBA" id="ARBA00023242"/>
    </source>
</evidence>
<evidence type="ECO:0000256" key="1">
    <source>
        <dbReference type="ARBA" id="ARBA00004123"/>
    </source>
</evidence>